<gene>
    <name evidence="2" type="ORF">IPN02_07830</name>
</gene>
<comment type="caution">
    <text evidence="2">The sequence shown here is derived from an EMBL/GenBank/DDBJ whole genome shotgun (WGS) entry which is preliminary data.</text>
</comment>
<dbReference type="Proteomes" id="UP000727993">
    <property type="component" value="Unassembled WGS sequence"/>
</dbReference>
<name>A0A936NBR2_9ACTN</name>
<dbReference type="AlphaFoldDB" id="A0A936NBR2"/>
<feature type="region of interest" description="Disordered" evidence="1">
    <location>
        <begin position="20"/>
        <end position="41"/>
    </location>
</feature>
<sequence>MAAWAVSPHALNDFRQLDYEQNGVGAKPPAETSKRSESASNTLATLESRILDYMASHKRPLSAGEIRDGLGANFGVVGTQLIQMANAGTVAVTSEGHGNEYSLPEPANNSNTQ</sequence>
<protein>
    <submittedName>
        <fullName evidence="2">Uncharacterized protein</fullName>
    </submittedName>
</protein>
<reference evidence="2 3" key="1">
    <citation type="submission" date="2020-10" db="EMBL/GenBank/DDBJ databases">
        <title>Connecting structure to function with the recovery of over 1000 high-quality activated sludge metagenome-assembled genomes encoding full-length rRNA genes using long-read sequencing.</title>
        <authorList>
            <person name="Singleton C.M."/>
            <person name="Petriglieri F."/>
            <person name="Kristensen J.M."/>
            <person name="Kirkegaard R.H."/>
            <person name="Michaelsen T.Y."/>
            <person name="Andersen M.H."/>
            <person name="Karst S.M."/>
            <person name="Dueholm M.S."/>
            <person name="Nielsen P.H."/>
            <person name="Albertsen M."/>
        </authorList>
    </citation>
    <scope>NUCLEOTIDE SEQUENCE [LARGE SCALE GENOMIC DNA]</scope>
    <source>
        <strain evidence="2">Lyne_18-Q3-R50-59_MAXAC.006</strain>
    </source>
</reference>
<evidence type="ECO:0000313" key="2">
    <source>
        <dbReference type="EMBL" id="MBK9296739.1"/>
    </source>
</evidence>
<organism evidence="2 3">
    <name type="scientific">Candidatus Neomicrothrix subdominans</name>
    <dbReference type="NCBI Taxonomy" id="2954438"/>
    <lineage>
        <taxon>Bacteria</taxon>
        <taxon>Bacillati</taxon>
        <taxon>Actinomycetota</taxon>
        <taxon>Acidimicrobiia</taxon>
        <taxon>Acidimicrobiales</taxon>
        <taxon>Microthrixaceae</taxon>
        <taxon>Candidatus Neomicrothrix</taxon>
    </lineage>
</organism>
<accession>A0A936NBR2</accession>
<evidence type="ECO:0000313" key="3">
    <source>
        <dbReference type="Proteomes" id="UP000727993"/>
    </source>
</evidence>
<dbReference type="EMBL" id="JADJZA010000005">
    <property type="protein sequence ID" value="MBK9296739.1"/>
    <property type="molecule type" value="Genomic_DNA"/>
</dbReference>
<evidence type="ECO:0000256" key="1">
    <source>
        <dbReference type="SAM" id="MobiDB-lite"/>
    </source>
</evidence>
<proteinExistence type="predicted"/>